<dbReference type="InterPro" id="IPR014729">
    <property type="entry name" value="Rossmann-like_a/b/a_fold"/>
</dbReference>
<comment type="caution">
    <text evidence="6">The sequence shown here is derived from an EMBL/GenBank/DDBJ whole genome shotgun (WGS) entry which is preliminary data.</text>
</comment>
<evidence type="ECO:0000256" key="1">
    <source>
        <dbReference type="ARBA" id="ARBA00005187"/>
    </source>
</evidence>
<name>A0ABU2SMT1_9ACTN</name>
<proteinExistence type="predicted"/>
<evidence type="ECO:0000256" key="3">
    <source>
        <dbReference type="ARBA" id="ARBA00022888"/>
    </source>
</evidence>
<sequence length="577" mass="60864">MNSTFEVMWTAGTGPGTAVRTGGGVTIRTAVDGPIQLTIVGDCGATEEQLHLALGAVADGRWAELTTWTGSYWVIADRPGERLVGGDLAGLRALFYRRTGEAVRWASRACDLADGSPDLPLLAARLVATDHWTDRSFYPDVRAVPGGQALLLTRGPVRLIDVTAVPGRRSLDEGAPFFGQALTDAVALRMRSGAGPVGADLSGGLDSSTAVLLAAPLGEVRAMTYSDPYTSSEDTAFAIRVAEHVGIRHHIASGGPAQLPFDFAEGVPAGDEPCLSAANSAMEAAYLAPAAGLRCHLTGHGGDVVLSIGSARFAGLLQAGHRREAHRKVVAWARAQNTAPGPVWRQVKDAAIGYSYALTQAASQVASGCFPAHGRVRAWSWVQLGAAASWLTGDGREAVSGLLRQAAHRAADRPAVEFAQWDALHFTGACSRAAAPLDASRRIRPGHPFLDNQVVRAAFAVDPFDRPHVFKALLAAALPELPRWLTSRQSKGNFTSWRLAGLARHLPRLRDLIRTSPLVTGGLIDAGAAIRSLDVLARGEHSTGLADLHMLLVSCHWLAHPPTLVLAAGHAEGATRC</sequence>
<accession>A0ABU2SMT1</accession>
<comment type="catalytic activity">
    <reaction evidence="4">
        <text>L-aspartate + L-glutamine + ATP + H2O = L-asparagine + L-glutamate + AMP + diphosphate + H(+)</text>
        <dbReference type="Rhea" id="RHEA:12228"/>
        <dbReference type="ChEBI" id="CHEBI:15377"/>
        <dbReference type="ChEBI" id="CHEBI:15378"/>
        <dbReference type="ChEBI" id="CHEBI:29985"/>
        <dbReference type="ChEBI" id="CHEBI:29991"/>
        <dbReference type="ChEBI" id="CHEBI:30616"/>
        <dbReference type="ChEBI" id="CHEBI:33019"/>
        <dbReference type="ChEBI" id="CHEBI:58048"/>
        <dbReference type="ChEBI" id="CHEBI:58359"/>
        <dbReference type="ChEBI" id="CHEBI:456215"/>
        <dbReference type="EC" id="6.3.5.4"/>
    </reaction>
</comment>
<protein>
    <recommendedName>
        <fullName evidence="2">asparagine synthase (glutamine-hydrolyzing)</fullName>
        <ecNumber evidence="2">6.3.5.4</ecNumber>
    </recommendedName>
</protein>
<dbReference type="Proteomes" id="UP001180531">
    <property type="component" value="Unassembled WGS sequence"/>
</dbReference>
<dbReference type="InterPro" id="IPR001962">
    <property type="entry name" value="Asn_synthase"/>
</dbReference>
<dbReference type="RefSeq" id="WP_311610544.1">
    <property type="nucleotide sequence ID" value="NZ_JAVRFI010000006.1"/>
</dbReference>
<dbReference type="PANTHER" id="PTHR43284">
    <property type="entry name" value="ASPARAGINE SYNTHETASE (GLUTAMINE-HYDROLYZING)"/>
    <property type="match status" value="1"/>
</dbReference>
<dbReference type="SUPFAM" id="SSF52402">
    <property type="entry name" value="Adenine nucleotide alpha hydrolases-like"/>
    <property type="match status" value="1"/>
</dbReference>
<dbReference type="Gene3D" id="3.40.50.620">
    <property type="entry name" value="HUPs"/>
    <property type="match status" value="1"/>
</dbReference>
<reference evidence="6" key="1">
    <citation type="submission" date="2024-05" db="EMBL/GenBank/DDBJ databases">
        <title>30 novel species of actinomycetes from the DSMZ collection.</title>
        <authorList>
            <person name="Nouioui I."/>
        </authorList>
    </citation>
    <scope>NUCLEOTIDE SEQUENCE</scope>
    <source>
        <strain evidence="6">DSM 40473</strain>
    </source>
</reference>
<organism evidence="6 7">
    <name type="scientific">Streptomyces hesseae</name>
    <dbReference type="NCBI Taxonomy" id="3075519"/>
    <lineage>
        <taxon>Bacteria</taxon>
        <taxon>Bacillati</taxon>
        <taxon>Actinomycetota</taxon>
        <taxon>Actinomycetes</taxon>
        <taxon>Kitasatosporales</taxon>
        <taxon>Streptomycetaceae</taxon>
        <taxon>Streptomyces</taxon>
    </lineage>
</organism>
<keyword evidence="7" id="KW-1185">Reference proteome</keyword>
<keyword evidence="3" id="KW-0061">Asparagine biosynthesis</keyword>
<dbReference type="Pfam" id="PF00733">
    <property type="entry name" value="Asn_synthase"/>
    <property type="match status" value="1"/>
</dbReference>
<evidence type="ECO:0000259" key="5">
    <source>
        <dbReference type="Pfam" id="PF00733"/>
    </source>
</evidence>
<evidence type="ECO:0000256" key="2">
    <source>
        <dbReference type="ARBA" id="ARBA00012737"/>
    </source>
</evidence>
<comment type="pathway">
    <text evidence="1">Amino-acid biosynthesis; L-asparagine biosynthesis; L-asparagine from L-aspartate (L-Gln route): step 1/1.</text>
</comment>
<evidence type="ECO:0000256" key="4">
    <source>
        <dbReference type="ARBA" id="ARBA00048741"/>
    </source>
</evidence>
<dbReference type="EMBL" id="JAVRFI010000006">
    <property type="protein sequence ID" value="MDT0449956.1"/>
    <property type="molecule type" value="Genomic_DNA"/>
</dbReference>
<feature type="domain" description="Asparagine synthetase" evidence="5">
    <location>
        <begin position="180"/>
        <end position="551"/>
    </location>
</feature>
<keyword evidence="3" id="KW-0028">Amino-acid biosynthesis</keyword>
<dbReference type="InterPro" id="IPR051786">
    <property type="entry name" value="ASN_synthetase/amidase"/>
</dbReference>
<dbReference type="EC" id="6.3.5.4" evidence="2"/>
<evidence type="ECO:0000313" key="6">
    <source>
        <dbReference type="EMBL" id="MDT0449956.1"/>
    </source>
</evidence>
<evidence type="ECO:0000313" key="7">
    <source>
        <dbReference type="Proteomes" id="UP001180531"/>
    </source>
</evidence>
<dbReference type="PANTHER" id="PTHR43284:SF1">
    <property type="entry name" value="ASPARAGINE SYNTHETASE"/>
    <property type="match status" value="1"/>
</dbReference>
<gene>
    <name evidence="6" type="ORF">RM609_12875</name>
</gene>